<dbReference type="Pfam" id="PF17782">
    <property type="entry name" value="WHD_DprA"/>
    <property type="match status" value="1"/>
</dbReference>
<dbReference type="Pfam" id="PF02481">
    <property type="entry name" value="DNA_processg_A"/>
    <property type="match status" value="1"/>
</dbReference>
<dbReference type="InterPro" id="IPR057666">
    <property type="entry name" value="DrpA_SLOG"/>
</dbReference>
<accession>A0AA95SQY3</accession>
<evidence type="ECO:0000256" key="1">
    <source>
        <dbReference type="ARBA" id="ARBA00006525"/>
    </source>
</evidence>
<dbReference type="SUPFAM" id="SSF102405">
    <property type="entry name" value="MCP/YpsA-like"/>
    <property type="match status" value="1"/>
</dbReference>
<keyword evidence="5" id="KW-1185">Reference proteome</keyword>
<name>A0AA95SQY3_9BURK</name>
<comment type="similarity">
    <text evidence="1">Belongs to the DprA/Smf family.</text>
</comment>
<sequence>MDRDELSAWLQLLETPGLGLAGVRRLLASLGSPQAVLAAGPPAWGALIRPELVKALQQPLPQLPELLARTLAWLAADARRSLLCLGDADYPLPLLNSPDPPLLLYLQGRRALLGSDAVAVVGSRHPSHQGRDNALHFAAALSEAGYCIVSGLALGIDGAAHEGGLKGIGSSIAVLGTGLHEIYPRRHEALAERLSEQGLLVSEYALGMPALAANFPRRNRIIAGLARGCLVVEAALQSGSLITARLASEAGREVFAIPGSIHSPLSQGCHALLRQGAALVENAQEVLDALEPSTRHRAATAAAPLPAPRAALDEPGLVLEAMGYDPVSLDALMARGGWSAAQLSALLLDLELTGAVARLPGALFQRRAQA</sequence>
<dbReference type="PANTHER" id="PTHR43022:SF1">
    <property type="entry name" value="PROTEIN SMF"/>
    <property type="match status" value="1"/>
</dbReference>
<dbReference type="InterPro" id="IPR036388">
    <property type="entry name" value="WH-like_DNA-bd_sf"/>
</dbReference>
<evidence type="ECO:0000259" key="3">
    <source>
        <dbReference type="Pfam" id="PF17782"/>
    </source>
</evidence>
<protein>
    <submittedName>
        <fullName evidence="4">DNA-processing protein DprA</fullName>
    </submittedName>
</protein>
<dbReference type="GO" id="GO:0009294">
    <property type="term" value="P:DNA-mediated transformation"/>
    <property type="evidence" value="ECO:0007669"/>
    <property type="project" value="InterPro"/>
</dbReference>
<dbReference type="Gene3D" id="1.10.10.10">
    <property type="entry name" value="Winged helix-like DNA-binding domain superfamily/Winged helix DNA-binding domain"/>
    <property type="match status" value="1"/>
</dbReference>
<evidence type="ECO:0000313" key="4">
    <source>
        <dbReference type="EMBL" id="WIT14030.1"/>
    </source>
</evidence>
<evidence type="ECO:0000259" key="2">
    <source>
        <dbReference type="Pfam" id="PF02481"/>
    </source>
</evidence>
<dbReference type="KEGG" id="pais:PFX98_10520"/>
<dbReference type="Gene3D" id="3.40.50.450">
    <property type="match status" value="1"/>
</dbReference>
<dbReference type="NCBIfam" id="TIGR00732">
    <property type="entry name" value="dprA"/>
    <property type="match status" value="1"/>
</dbReference>
<organism evidence="4 5">
    <name type="scientific">Paucibacter sediminis</name>
    <dbReference type="NCBI Taxonomy" id="3019553"/>
    <lineage>
        <taxon>Bacteria</taxon>
        <taxon>Pseudomonadati</taxon>
        <taxon>Pseudomonadota</taxon>
        <taxon>Betaproteobacteria</taxon>
        <taxon>Burkholderiales</taxon>
        <taxon>Sphaerotilaceae</taxon>
        <taxon>Roseateles</taxon>
    </lineage>
</organism>
<dbReference type="PANTHER" id="PTHR43022">
    <property type="entry name" value="PROTEIN SMF"/>
    <property type="match status" value="1"/>
</dbReference>
<evidence type="ECO:0000313" key="5">
    <source>
        <dbReference type="Proteomes" id="UP001177769"/>
    </source>
</evidence>
<feature type="domain" description="DprA winged helix" evidence="3">
    <location>
        <begin position="304"/>
        <end position="361"/>
    </location>
</feature>
<gene>
    <name evidence="4" type="primary">dprA</name>
    <name evidence="4" type="ORF">PFX98_10520</name>
</gene>
<proteinExistence type="inferred from homology"/>
<dbReference type="AlphaFoldDB" id="A0AA95SQY3"/>
<dbReference type="RefSeq" id="WP_285235148.1">
    <property type="nucleotide sequence ID" value="NZ_CP116346.1"/>
</dbReference>
<dbReference type="InterPro" id="IPR041614">
    <property type="entry name" value="DprA_WH"/>
</dbReference>
<reference evidence="4" key="1">
    <citation type="submission" date="2023-01" db="EMBL/GenBank/DDBJ databases">
        <title>Whole genome sequence of Paucibacter sp. S2-9 isolated from pond sediment.</title>
        <authorList>
            <person name="Jung J.Y."/>
        </authorList>
    </citation>
    <scope>NUCLEOTIDE SEQUENCE</scope>
    <source>
        <strain evidence="4">S2-9</strain>
    </source>
</reference>
<feature type="domain" description="Smf/DprA SLOG" evidence="2">
    <location>
        <begin position="82"/>
        <end position="290"/>
    </location>
</feature>
<dbReference type="EMBL" id="CP116346">
    <property type="protein sequence ID" value="WIT14030.1"/>
    <property type="molecule type" value="Genomic_DNA"/>
</dbReference>
<dbReference type="Proteomes" id="UP001177769">
    <property type="component" value="Chromosome"/>
</dbReference>
<dbReference type="InterPro" id="IPR003488">
    <property type="entry name" value="DprA"/>
</dbReference>